<dbReference type="SUPFAM" id="SSF50911">
    <property type="entry name" value="Mannose 6-phosphate receptor domain"/>
    <property type="match status" value="1"/>
</dbReference>
<dbReference type="InterPro" id="IPR009011">
    <property type="entry name" value="Man6P_isomerase_rcpt-bd_dom_sf"/>
</dbReference>
<keyword evidence="5" id="KW-0812">Transmembrane</keyword>
<dbReference type="PROSITE" id="PS01186">
    <property type="entry name" value="EGF_2"/>
    <property type="match status" value="1"/>
</dbReference>
<evidence type="ECO:0000256" key="1">
    <source>
        <dbReference type="ARBA" id="ARBA00022729"/>
    </source>
</evidence>
<keyword evidence="11" id="KW-1185">Reference proteome</keyword>
<feature type="transmembrane region" description="Helical" evidence="5">
    <location>
        <begin position="380"/>
        <end position="402"/>
    </location>
</feature>
<dbReference type="InterPro" id="IPR000742">
    <property type="entry name" value="EGF"/>
</dbReference>
<keyword evidence="1 6" id="KW-0732">Signal</keyword>
<feature type="domain" description="EGF-like" evidence="7">
    <location>
        <begin position="325"/>
        <end position="363"/>
    </location>
</feature>
<evidence type="ECO:0000313" key="10">
    <source>
        <dbReference type="EMBL" id="KAA0158172.1"/>
    </source>
</evidence>
<evidence type="ECO:0000259" key="8">
    <source>
        <dbReference type="PROSITE" id="PS51914"/>
    </source>
</evidence>
<accession>A0A5A8C4K8</accession>
<feature type="chain" id="PRO_5036365898" evidence="6">
    <location>
        <begin position="19"/>
        <end position="467"/>
    </location>
</feature>
<keyword evidence="2 3" id="KW-1015">Disulfide bond</keyword>
<feature type="compositionally biased region" description="Acidic residues" evidence="4">
    <location>
        <begin position="458"/>
        <end position="467"/>
    </location>
</feature>
<evidence type="ECO:0000259" key="7">
    <source>
        <dbReference type="PROSITE" id="PS50026"/>
    </source>
</evidence>
<dbReference type="InterPro" id="IPR044865">
    <property type="entry name" value="MRH_dom"/>
</dbReference>
<evidence type="ECO:0000256" key="4">
    <source>
        <dbReference type="SAM" id="MobiDB-lite"/>
    </source>
</evidence>
<feature type="region of interest" description="Disordered" evidence="4">
    <location>
        <begin position="428"/>
        <end position="467"/>
    </location>
</feature>
<dbReference type="PROSITE" id="PS50026">
    <property type="entry name" value="EGF_3"/>
    <property type="match status" value="1"/>
</dbReference>
<evidence type="ECO:0000256" key="6">
    <source>
        <dbReference type="SAM" id="SignalP"/>
    </source>
</evidence>
<dbReference type="Proteomes" id="UP000325113">
    <property type="component" value="Unassembled WGS sequence"/>
</dbReference>
<evidence type="ECO:0000313" key="12">
    <source>
        <dbReference type="Proteomes" id="UP000325113"/>
    </source>
</evidence>
<comment type="caution">
    <text evidence="3">Lacks conserved residue(s) required for the propagation of feature annotation.</text>
</comment>
<dbReference type="EMBL" id="VLTN01000059">
    <property type="protein sequence ID" value="KAA0147953.1"/>
    <property type="molecule type" value="Genomic_DNA"/>
</dbReference>
<dbReference type="Gene3D" id="2.70.130.10">
    <property type="entry name" value="Mannose-6-phosphate receptor binding domain"/>
    <property type="match status" value="1"/>
</dbReference>
<comment type="caution">
    <text evidence="9">The sequence shown here is derived from an EMBL/GenBank/DDBJ whole genome shotgun (WGS) entry which is preliminary data.</text>
</comment>
<feature type="disulfide bond" evidence="3">
    <location>
        <begin position="334"/>
        <end position="351"/>
    </location>
</feature>
<keyword evidence="3" id="KW-0245">EGF-like domain</keyword>
<organism evidence="9 11">
    <name type="scientific">Cafeteria roenbergensis</name>
    <name type="common">Marine flagellate</name>
    <dbReference type="NCBI Taxonomy" id="33653"/>
    <lineage>
        <taxon>Eukaryota</taxon>
        <taxon>Sar</taxon>
        <taxon>Stramenopiles</taxon>
        <taxon>Bigyra</taxon>
        <taxon>Opalozoa</taxon>
        <taxon>Bicosoecida</taxon>
        <taxon>Cafeteriaceae</taxon>
        <taxon>Cafeteria</taxon>
    </lineage>
</organism>
<dbReference type="AlphaFoldDB" id="A0A5A8C4K8"/>
<evidence type="ECO:0000313" key="11">
    <source>
        <dbReference type="Proteomes" id="UP000323011"/>
    </source>
</evidence>
<keyword evidence="5" id="KW-1133">Transmembrane helix</keyword>
<dbReference type="Proteomes" id="UP000323011">
    <property type="component" value="Unassembled WGS sequence"/>
</dbReference>
<dbReference type="EMBL" id="VLTM01000070">
    <property type="protein sequence ID" value="KAA0158172.1"/>
    <property type="molecule type" value="Genomic_DNA"/>
</dbReference>
<evidence type="ECO:0000256" key="2">
    <source>
        <dbReference type="ARBA" id="ARBA00023157"/>
    </source>
</evidence>
<feature type="signal peptide" evidence="6">
    <location>
        <begin position="1"/>
        <end position="18"/>
    </location>
</feature>
<gene>
    <name evidence="9" type="ORF">FNF29_07042</name>
    <name evidence="10" type="ORF">FNF31_05503</name>
</gene>
<dbReference type="SUPFAM" id="SSF57196">
    <property type="entry name" value="EGF/Laminin"/>
    <property type="match status" value="1"/>
</dbReference>
<dbReference type="PROSITE" id="PS00022">
    <property type="entry name" value="EGF_1"/>
    <property type="match status" value="1"/>
</dbReference>
<evidence type="ECO:0000313" key="9">
    <source>
        <dbReference type="EMBL" id="KAA0147953.1"/>
    </source>
</evidence>
<feature type="disulfide bond" evidence="3">
    <location>
        <begin position="353"/>
        <end position="362"/>
    </location>
</feature>
<proteinExistence type="predicted"/>
<evidence type="ECO:0000256" key="3">
    <source>
        <dbReference type="PROSITE-ProRule" id="PRU00076"/>
    </source>
</evidence>
<sequence length="467" mass="48063">MLAMRAILAAAAALVASAALPAPSPHPNCAYTPTGYTSDQVSYSLEFFANNGPWLIYDERDRRDPFLYQVNFCGDLPQSELVSQACVQTRGQVNESACTPLRYSDSPAYQFLKSSNPSQVTAALDLADTPGSSTPITADVLRSARAAGVDLPAASRVVTGARKDAIVAAARRQLGARPASIRPSAPVAAAVRAAEAAQAVDVDADTAQVGASPCVSDKCWRTAATSSVPANIQYRPLYGNAVVGSTHMASGMTVHMSGGDPCWDKGAGAGTGTAGVYNRQMNIHFVCSPQFGNFLKDALVVEASMCNYEVVLHTVHACPVQCLPDAAEGGVDLCGANGVCNWDTTANRARCYCFEGFSGAQCTLEGDLGTPKPTGHPDQIVGGLFGGLFGGLLIAAGVVYYITYVRTPGAPSAAPAASGTGGIRSMFGGSSTYAPPTGEGADIPGIDDGARAGYTGPDGDDDGNPML</sequence>
<protein>
    <submittedName>
        <fullName evidence="9">Uncharacterized protein</fullName>
    </submittedName>
</protein>
<name>A0A5A8C4K8_CAFRO</name>
<keyword evidence="5" id="KW-0472">Membrane</keyword>
<feature type="domain" description="MRH" evidence="8">
    <location>
        <begin position="212"/>
        <end position="320"/>
    </location>
</feature>
<reference evidence="11 12" key="1">
    <citation type="submission" date="2019-07" db="EMBL/GenBank/DDBJ databases">
        <title>Genomes of Cafeteria roenbergensis.</title>
        <authorList>
            <person name="Fischer M.G."/>
            <person name="Hackl T."/>
            <person name="Roman M."/>
        </authorList>
    </citation>
    <scope>NUCLEOTIDE SEQUENCE [LARGE SCALE GENOMIC DNA]</scope>
    <source>
        <strain evidence="9 11">BVI</strain>
        <strain evidence="10 12">Cflag</strain>
    </source>
</reference>
<evidence type="ECO:0000256" key="5">
    <source>
        <dbReference type="SAM" id="Phobius"/>
    </source>
</evidence>
<dbReference type="PROSITE" id="PS51914">
    <property type="entry name" value="MRH"/>
    <property type="match status" value="1"/>
</dbReference>